<evidence type="ECO:0000313" key="1">
    <source>
        <dbReference type="Proteomes" id="UP000095283"/>
    </source>
</evidence>
<accession>A0A1I7WKN3</accession>
<protein>
    <submittedName>
        <fullName evidence="2">Transcriptional regulator</fullName>
    </submittedName>
</protein>
<dbReference type="WBParaSite" id="Hba_05526">
    <property type="protein sequence ID" value="Hba_05526"/>
    <property type="gene ID" value="Hba_05526"/>
</dbReference>
<keyword evidence="1" id="KW-1185">Reference proteome</keyword>
<dbReference type="AlphaFoldDB" id="A0A1I7WKN3"/>
<evidence type="ECO:0000313" key="2">
    <source>
        <dbReference type="WBParaSite" id="Hba_05526"/>
    </source>
</evidence>
<organism evidence="1 2">
    <name type="scientific">Heterorhabditis bacteriophora</name>
    <name type="common">Entomopathogenic nematode worm</name>
    <dbReference type="NCBI Taxonomy" id="37862"/>
    <lineage>
        <taxon>Eukaryota</taxon>
        <taxon>Metazoa</taxon>
        <taxon>Ecdysozoa</taxon>
        <taxon>Nematoda</taxon>
        <taxon>Chromadorea</taxon>
        <taxon>Rhabditida</taxon>
        <taxon>Rhabditina</taxon>
        <taxon>Rhabditomorpha</taxon>
        <taxon>Strongyloidea</taxon>
        <taxon>Heterorhabditidae</taxon>
        <taxon>Heterorhabditis</taxon>
    </lineage>
</organism>
<dbReference type="Proteomes" id="UP000095283">
    <property type="component" value="Unplaced"/>
</dbReference>
<reference evidence="2" key="1">
    <citation type="submission" date="2016-11" db="UniProtKB">
        <authorList>
            <consortium name="WormBaseParasite"/>
        </authorList>
    </citation>
    <scope>IDENTIFICATION</scope>
</reference>
<name>A0A1I7WKN3_HETBA</name>
<proteinExistence type="predicted"/>
<sequence>MVKFEIIVFLSLLTNIRIIKTLSAYLKFKTHSAGKILSMELSSLNS</sequence>